<dbReference type="InterPro" id="IPR001845">
    <property type="entry name" value="HTH_ArsR_DNA-bd_dom"/>
</dbReference>
<keyword evidence="2" id="KW-0547">Nucleotide-binding</keyword>
<dbReference type="Gene3D" id="3.30.565.60">
    <property type="match status" value="1"/>
</dbReference>
<accession>A0A2N0U4H7</accession>
<comment type="caution">
    <text evidence="2">The sequence shown here is derived from an EMBL/GenBank/DDBJ whole genome shotgun (WGS) entry which is preliminary data.</text>
</comment>
<dbReference type="PROSITE" id="PS50987">
    <property type="entry name" value="HTH_ARSR_2"/>
    <property type="match status" value="1"/>
</dbReference>
<dbReference type="Gene3D" id="1.10.10.10">
    <property type="entry name" value="Winged helix-like DNA-binding domain superfamily/Winged helix DNA-binding domain"/>
    <property type="match status" value="1"/>
</dbReference>
<reference evidence="2 3" key="1">
    <citation type="submission" date="2015-10" db="EMBL/GenBank/DDBJ databases">
        <title>Draft genome sequence of Salegentibacter salinarum KCTC 12975.</title>
        <authorList>
            <person name="Lin W."/>
            <person name="Zheng Q."/>
        </authorList>
    </citation>
    <scope>NUCLEOTIDE SEQUENCE [LARGE SCALE GENOMIC DNA]</scope>
    <source>
        <strain evidence="2 3">KCTC 12975</strain>
    </source>
</reference>
<dbReference type="InterPro" id="IPR038461">
    <property type="entry name" value="Schlafen_AlbA_2_dom_sf"/>
</dbReference>
<name>A0A2N0U4H7_9FLAO</name>
<evidence type="ECO:0000313" key="2">
    <source>
        <dbReference type="EMBL" id="PKD21806.1"/>
    </source>
</evidence>
<dbReference type="InterPro" id="IPR038475">
    <property type="entry name" value="RecG_C_sf"/>
</dbReference>
<dbReference type="InterPro" id="IPR036390">
    <property type="entry name" value="WH_DNA-bd_sf"/>
</dbReference>
<proteinExistence type="predicted"/>
<dbReference type="RefSeq" id="WP_079711291.1">
    <property type="nucleotide sequence ID" value="NZ_FUZC01000001.1"/>
</dbReference>
<evidence type="ECO:0000313" key="3">
    <source>
        <dbReference type="Proteomes" id="UP000232673"/>
    </source>
</evidence>
<dbReference type="OrthoDB" id="9807907at2"/>
<dbReference type="InterPro" id="IPR007421">
    <property type="entry name" value="Schlafen_AlbA_2_dom"/>
</dbReference>
<organism evidence="2 3">
    <name type="scientific">Salegentibacter salinarum</name>
    <dbReference type="NCBI Taxonomy" id="447422"/>
    <lineage>
        <taxon>Bacteria</taxon>
        <taxon>Pseudomonadati</taxon>
        <taxon>Bacteroidota</taxon>
        <taxon>Flavobacteriia</taxon>
        <taxon>Flavobacteriales</taxon>
        <taxon>Flavobacteriaceae</taxon>
        <taxon>Salegentibacter</taxon>
    </lineage>
</organism>
<dbReference type="SUPFAM" id="SSF46785">
    <property type="entry name" value="Winged helix' DNA-binding domain"/>
    <property type="match status" value="1"/>
</dbReference>
<sequence length="469" mass="53565">MNLAKQIQKGESKTLELKEKLPKNTNIAKTVLAFSNTAGGKLIIGVNDKREIVGIEDIALFEIQDKIASIISDQCSPNIIPEIYSVNIENKLVLVIEVVRGNLKPYFLKNQGKANGTYIRIGATNRLADLENINELERQKRHISFDEEICYETTFEDLDTSPLFDQFDKIGRPLNPEKLQNLKLVKSENNILYPTNSLMILLGKFPHCMVKCARFKGKTMDVFIDKKEYTGDIFSILENTQHFILNHINLGAEINGLYRKEAYEIPEVAIREALVNAIIHRDYINRGRDIKVGVYDDVVNIVSPGSLPSNITIEDIFNGRSESRNRVIANIFKELGLIEQWGSGINRIINSCKEYGLPAPKINEKNDFMDIEIIRSQDNLQTIKAEVQPIATDYDRLRPIATDYDRLSEEEKQLLLYLLDHQQIVRKEAVHLLKLGETKIKEVFKDLLDKELIERKGKGRATFYTLTNS</sequence>
<keyword evidence="2" id="KW-0347">Helicase</keyword>
<dbReference type="PANTHER" id="PTHR30595">
    <property type="entry name" value="GLPR-RELATED TRANSCRIPTIONAL REPRESSOR"/>
    <property type="match status" value="1"/>
</dbReference>
<dbReference type="GO" id="GO:0003700">
    <property type="term" value="F:DNA-binding transcription factor activity"/>
    <property type="evidence" value="ECO:0007669"/>
    <property type="project" value="InterPro"/>
</dbReference>
<dbReference type="InterPro" id="IPR036388">
    <property type="entry name" value="WH-like_DNA-bd_sf"/>
</dbReference>
<dbReference type="AlphaFoldDB" id="A0A2N0U4H7"/>
<gene>
    <name evidence="2" type="ORF">APR41_02165</name>
</gene>
<protein>
    <submittedName>
        <fullName evidence="2">ATP-dependent DNA helicase</fullName>
    </submittedName>
</protein>
<dbReference type="Proteomes" id="UP000232673">
    <property type="component" value="Unassembled WGS sequence"/>
</dbReference>
<keyword evidence="2" id="KW-0067">ATP-binding</keyword>
<dbReference type="Gene3D" id="3.30.950.30">
    <property type="entry name" value="Schlafen, AAA domain"/>
    <property type="match status" value="1"/>
</dbReference>
<feature type="domain" description="HTH arsR-type" evidence="1">
    <location>
        <begin position="392"/>
        <end position="469"/>
    </location>
</feature>
<dbReference type="Pfam" id="PF13749">
    <property type="entry name" value="HATPase_c_4"/>
    <property type="match status" value="1"/>
</dbReference>
<dbReference type="Pfam" id="PF04326">
    <property type="entry name" value="SLFN_AlbA_2"/>
    <property type="match status" value="1"/>
</dbReference>
<evidence type="ECO:0000259" key="1">
    <source>
        <dbReference type="PROSITE" id="PS50987"/>
    </source>
</evidence>
<keyword evidence="3" id="KW-1185">Reference proteome</keyword>
<dbReference type="PANTHER" id="PTHR30595:SF6">
    <property type="entry name" value="SCHLAFEN ALBA-2 DOMAIN-CONTAINING PROTEIN"/>
    <property type="match status" value="1"/>
</dbReference>
<dbReference type="EMBL" id="LKTS01000001">
    <property type="protein sequence ID" value="PKD21806.1"/>
    <property type="molecule type" value="Genomic_DNA"/>
</dbReference>
<keyword evidence="2" id="KW-0378">Hydrolase</keyword>
<dbReference type="GO" id="GO:0004386">
    <property type="term" value="F:helicase activity"/>
    <property type="evidence" value="ECO:0007669"/>
    <property type="project" value="UniProtKB-KW"/>
</dbReference>
<dbReference type="STRING" id="447422.SAMN05660903_00125"/>